<proteinExistence type="predicted"/>
<evidence type="ECO:0000256" key="1">
    <source>
        <dbReference type="SAM" id="Phobius"/>
    </source>
</evidence>
<feature type="transmembrane region" description="Helical" evidence="1">
    <location>
        <begin position="43"/>
        <end position="62"/>
    </location>
</feature>
<sequence length="133" mass="15149">MPTSVLTSMLKWGGILNLVGSPLFAVFFHWWDLKHGHLAGDAFPVWIYSFFYCTFVLGLLYIQAARDPLRFRPFIGVAIIAKLWGVWACIYAVVTGYYWLLVALYDVGFGIAFYLLYRRLGASTRSYSVDVTS</sequence>
<organism evidence="2 3">
    <name type="scientific">Mycobacteroides salmoniphilum</name>
    <dbReference type="NCBI Taxonomy" id="404941"/>
    <lineage>
        <taxon>Bacteria</taxon>
        <taxon>Bacillati</taxon>
        <taxon>Actinomycetota</taxon>
        <taxon>Actinomycetes</taxon>
        <taxon>Mycobacteriales</taxon>
        <taxon>Mycobacteriaceae</taxon>
        <taxon>Mycobacteroides</taxon>
    </lineage>
</organism>
<evidence type="ECO:0000313" key="2">
    <source>
        <dbReference type="EMBL" id="TDZ85825.1"/>
    </source>
</evidence>
<accession>A0A4R8S4K8</accession>
<dbReference type="AlphaFoldDB" id="A0A4R8S4K8"/>
<feature type="transmembrane region" description="Helical" evidence="1">
    <location>
        <begin position="99"/>
        <end position="117"/>
    </location>
</feature>
<feature type="transmembrane region" description="Helical" evidence="1">
    <location>
        <begin position="12"/>
        <end position="31"/>
    </location>
</feature>
<feature type="transmembrane region" description="Helical" evidence="1">
    <location>
        <begin position="74"/>
        <end position="93"/>
    </location>
</feature>
<protein>
    <submittedName>
        <fullName evidence="2">Uncharacterized protein</fullName>
    </submittedName>
</protein>
<comment type="caution">
    <text evidence="2">The sequence shown here is derived from an EMBL/GenBank/DDBJ whole genome shotgun (WGS) entry which is preliminary data.</text>
</comment>
<name>A0A4R8S4K8_9MYCO</name>
<reference evidence="2 3" key="1">
    <citation type="journal article" date="2019" name="Sci. Rep.">
        <title>Extended insight into the Mycobacterium chelonae-abscessus complex through whole genome sequencing of Mycobacterium salmoniphilum outbreak and Mycobacterium salmoniphilum-like strains.</title>
        <authorList>
            <person name="Behra P.R.K."/>
            <person name="Das S."/>
            <person name="Pettersson B.M.F."/>
            <person name="Shirreff L."/>
            <person name="DuCote T."/>
            <person name="Jacobsson K.G."/>
            <person name="Ennis D.G."/>
            <person name="Kirsebom L.A."/>
        </authorList>
    </citation>
    <scope>NUCLEOTIDE SEQUENCE [LARGE SCALE GENOMIC DNA]</scope>
    <source>
        <strain evidence="2 3">DE 4585</strain>
    </source>
</reference>
<dbReference type="EMBL" id="PECH01000004">
    <property type="protein sequence ID" value="TDZ85825.1"/>
    <property type="molecule type" value="Genomic_DNA"/>
</dbReference>
<dbReference type="Proteomes" id="UP000295117">
    <property type="component" value="Unassembled WGS sequence"/>
</dbReference>
<dbReference type="RefSeq" id="WP_134070156.1">
    <property type="nucleotide sequence ID" value="NZ_PECH01000004.1"/>
</dbReference>
<gene>
    <name evidence="2" type="ORF">DE4585_01144</name>
</gene>
<keyword evidence="1" id="KW-0812">Transmembrane</keyword>
<evidence type="ECO:0000313" key="3">
    <source>
        <dbReference type="Proteomes" id="UP000295117"/>
    </source>
</evidence>
<keyword evidence="1" id="KW-0472">Membrane</keyword>
<keyword evidence="1" id="KW-1133">Transmembrane helix</keyword>